<evidence type="ECO:0000256" key="1">
    <source>
        <dbReference type="SAM" id="SignalP"/>
    </source>
</evidence>
<keyword evidence="1" id="KW-0732">Signal</keyword>
<sequence length="310" mass="37083">MKRYSIFIFMVLGLAFSTVKAQDQFPRAFFNDKGGVRLETQELDQLSDTIVRLFHRSDDVVWSRIVYRVIDMRYKQNFQLYFPVRPNEEYRSLFRVILDAICDGLPVYRKNAREIKPSFSETICCQELARVFAYDPQDPTGYVNPEEDYLITYDTLAGTYSVNDYRYNAYVKNQIKFLIQEIVFFDKHMSRLFTKIIAIAPMYALHPDNMATTNSMDYFRNSVLCWISFDELRPYLVRQYMMPLNNDTHRVTFDEFFIKKNYTSYLLGDSNVFGRMLLDENATVSEEDIKREQERIERELLDFEQDLWEY</sequence>
<feature type="chain" id="PRO_5038505729" evidence="1">
    <location>
        <begin position="22"/>
        <end position="310"/>
    </location>
</feature>
<reference evidence="2" key="1">
    <citation type="submission" date="2020-10" db="EMBL/GenBank/DDBJ databases">
        <authorList>
            <person name="Gilroy R."/>
        </authorList>
    </citation>
    <scope>NUCLEOTIDE SEQUENCE</scope>
    <source>
        <strain evidence="2">G3-3990</strain>
    </source>
</reference>
<accession>A0A9D9HVN4</accession>
<dbReference type="Pfam" id="PF19841">
    <property type="entry name" value="GldN"/>
    <property type="match status" value="1"/>
</dbReference>
<proteinExistence type="predicted"/>
<reference evidence="2" key="2">
    <citation type="journal article" date="2021" name="PeerJ">
        <title>Extensive microbial diversity within the chicken gut microbiome revealed by metagenomics and culture.</title>
        <authorList>
            <person name="Gilroy R."/>
            <person name="Ravi A."/>
            <person name="Getino M."/>
            <person name="Pursley I."/>
            <person name="Horton D.L."/>
            <person name="Alikhan N.F."/>
            <person name="Baker D."/>
            <person name="Gharbi K."/>
            <person name="Hall N."/>
            <person name="Watson M."/>
            <person name="Adriaenssens E.M."/>
            <person name="Foster-Nyarko E."/>
            <person name="Jarju S."/>
            <person name="Secka A."/>
            <person name="Antonio M."/>
            <person name="Oren A."/>
            <person name="Chaudhuri R.R."/>
            <person name="La Ragione R."/>
            <person name="Hildebrand F."/>
            <person name="Pallen M.J."/>
        </authorList>
    </citation>
    <scope>NUCLEOTIDE SEQUENCE</scope>
    <source>
        <strain evidence="2">G3-3990</strain>
    </source>
</reference>
<dbReference type="Proteomes" id="UP000823641">
    <property type="component" value="Unassembled WGS sequence"/>
</dbReference>
<dbReference type="NCBIfam" id="TIGR03523">
    <property type="entry name" value="GldN"/>
    <property type="match status" value="1"/>
</dbReference>
<name>A0A9D9HVN4_9BACT</name>
<evidence type="ECO:0000313" key="3">
    <source>
        <dbReference type="Proteomes" id="UP000823641"/>
    </source>
</evidence>
<dbReference type="InterPro" id="IPR019847">
    <property type="entry name" value="Gliding_motility_assoc_GldN"/>
</dbReference>
<dbReference type="AlphaFoldDB" id="A0A9D9HVN4"/>
<evidence type="ECO:0000313" key="2">
    <source>
        <dbReference type="EMBL" id="MBO8460971.1"/>
    </source>
</evidence>
<gene>
    <name evidence="2" type="primary">gldN</name>
    <name evidence="2" type="ORF">IAA73_11690</name>
</gene>
<feature type="signal peptide" evidence="1">
    <location>
        <begin position="1"/>
        <end position="21"/>
    </location>
</feature>
<organism evidence="2 3">
    <name type="scientific">Candidatus Gallipaludibacter merdavium</name>
    <dbReference type="NCBI Taxonomy" id="2840839"/>
    <lineage>
        <taxon>Bacteria</taxon>
        <taxon>Pseudomonadati</taxon>
        <taxon>Bacteroidota</taxon>
        <taxon>Bacteroidia</taxon>
        <taxon>Bacteroidales</taxon>
        <taxon>Candidatus Gallipaludibacter</taxon>
    </lineage>
</organism>
<protein>
    <submittedName>
        <fullName evidence="2">Gliding motility protein GldN</fullName>
    </submittedName>
</protein>
<dbReference type="EMBL" id="JADIMG010000106">
    <property type="protein sequence ID" value="MBO8460971.1"/>
    <property type="molecule type" value="Genomic_DNA"/>
</dbReference>
<comment type="caution">
    <text evidence="2">The sequence shown here is derived from an EMBL/GenBank/DDBJ whole genome shotgun (WGS) entry which is preliminary data.</text>
</comment>